<reference evidence="2" key="1">
    <citation type="journal article" date="2019" name="Int. J. Syst. Evol. Microbiol.">
        <title>The Global Catalogue of Microorganisms (GCM) 10K type strain sequencing project: providing services to taxonomists for standard genome sequencing and annotation.</title>
        <authorList>
            <consortium name="The Broad Institute Genomics Platform"/>
            <consortium name="The Broad Institute Genome Sequencing Center for Infectious Disease"/>
            <person name="Wu L."/>
            <person name="Ma J."/>
        </authorList>
    </citation>
    <scope>NUCLEOTIDE SEQUENCE [LARGE SCALE GENOMIC DNA]</scope>
    <source>
        <strain evidence="2">CGMCC 1.10131</strain>
    </source>
</reference>
<comment type="caution">
    <text evidence="1">The sequence shown here is derived from an EMBL/GenBank/DDBJ whole genome shotgun (WGS) entry which is preliminary data.</text>
</comment>
<gene>
    <name evidence="1" type="ORF">GCM10007414_09890</name>
</gene>
<sequence length="377" mass="41999">MKFAVPIIDALSAILTSKIGLYSEALYKANGGKGQAVTWHKASLEAFKPKIVILGREHYQELSKEYSVPSIKELKALLSYESLDKNKNSVVFNTINRIEESRYKVNFWLVPATLMAELSKSAWWVLPESLLLATNQKLVSITTLSGQLYVASQAGGVTSSMDKLGCTSVEHFKWMSSLSAKVPLVDVTIDQYPALLLQRIYEKISIWPLNFRINKAKQNAINKQSVIKAALISSVLAGGYLAASSLYLGYTYQSLTKQYAQQSSSVSKYVVMQREVAGLIKQYEQGQTLLNDMDLSWRVWLVLLPIVDSSTSLTQVEFEENQVVIRGLSESASDVLSKISLQPGVVNAKFINAVSRQRDKERFAISFYLQDLVDDAA</sequence>
<accession>A0ABQ1HZS0</accession>
<protein>
    <submittedName>
        <fullName evidence="1">Uncharacterized protein</fullName>
    </submittedName>
</protein>
<dbReference type="Proteomes" id="UP000651977">
    <property type="component" value="Unassembled WGS sequence"/>
</dbReference>
<name>A0ABQ1HZS0_9ALTE</name>
<dbReference type="RefSeq" id="WP_055732155.1">
    <property type="nucleotide sequence ID" value="NZ_BMDY01000004.1"/>
</dbReference>
<proteinExistence type="predicted"/>
<dbReference type="EMBL" id="BMDY01000004">
    <property type="protein sequence ID" value="GGA98892.1"/>
    <property type="molecule type" value="Genomic_DNA"/>
</dbReference>
<evidence type="ECO:0000313" key="2">
    <source>
        <dbReference type="Proteomes" id="UP000651977"/>
    </source>
</evidence>
<organism evidence="1 2">
    <name type="scientific">Agarivorans gilvus</name>
    <dbReference type="NCBI Taxonomy" id="680279"/>
    <lineage>
        <taxon>Bacteria</taxon>
        <taxon>Pseudomonadati</taxon>
        <taxon>Pseudomonadota</taxon>
        <taxon>Gammaproteobacteria</taxon>
        <taxon>Alteromonadales</taxon>
        <taxon>Alteromonadaceae</taxon>
        <taxon>Agarivorans</taxon>
    </lineage>
</organism>
<keyword evidence="2" id="KW-1185">Reference proteome</keyword>
<evidence type="ECO:0000313" key="1">
    <source>
        <dbReference type="EMBL" id="GGA98892.1"/>
    </source>
</evidence>